<dbReference type="Proteomes" id="UP001153954">
    <property type="component" value="Unassembled WGS sequence"/>
</dbReference>
<accession>A0AAU9TXY3</accession>
<proteinExistence type="predicted"/>
<comment type="caution">
    <text evidence="2">The sequence shown here is derived from an EMBL/GenBank/DDBJ whole genome shotgun (WGS) entry which is preliminary data.</text>
</comment>
<evidence type="ECO:0000313" key="2">
    <source>
        <dbReference type="EMBL" id="CAH2091843.1"/>
    </source>
</evidence>
<dbReference type="AlphaFoldDB" id="A0AAU9TXY3"/>
<sequence>MSGEPKTQEIDNTIISNYKCRIPQRIPSARPRFSPKSKLNEQLIRPKSANRAHDDLSDSIKMYPESRANRPERERLFPAQKNSAPPINKKTLNEKLHGSSMNKLGRHVITVPVKQETIKKCEDLELKYDYSEAGQLCNDLDDLFLDLNEEESITSKSNTVLQLKSIWQEKIAQFEGMKNELNDRQNAIMEVYASLRSTKQKLTALGQNSNLPSTDDLRVINVANMTPSQLLQLCAETKNQKYG</sequence>
<feature type="region of interest" description="Disordered" evidence="1">
    <location>
        <begin position="27"/>
        <end position="73"/>
    </location>
</feature>
<dbReference type="EMBL" id="CAKOGL010000011">
    <property type="protein sequence ID" value="CAH2091843.1"/>
    <property type="molecule type" value="Genomic_DNA"/>
</dbReference>
<protein>
    <submittedName>
        <fullName evidence="2">Uncharacterized protein</fullName>
    </submittedName>
</protein>
<gene>
    <name evidence="2" type="ORF">EEDITHA_LOCUS7664</name>
</gene>
<organism evidence="2 3">
    <name type="scientific">Euphydryas editha</name>
    <name type="common">Edith's checkerspot</name>
    <dbReference type="NCBI Taxonomy" id="104508"/>
    <lineage>
        <taxon>Eukaryota</taxon>
        <taxon>Metazoa</taxon>
        <taxon>Ecdysozoa</taxon>
        <taxon>Arthropoda</taxon>
        <taxon>Hexapoda</taxon>
        <taxon>Insecta</taxon>
        <taxon>Pterygota</taxon>
        <taxon>Neoptera</taxon>
        <taxon>Endopterygota</taxon>
        <taxon>Lepidoptera</taxon>
        <taxon>Glossata</taxon>
        <taxon>Ditrysia</taxon>
        <taxon>Papilionoidea</taxon>
        <taxon>Nymphalidae</taxon>
        <taxon>Nymphalinae</taxon>
        <taxon>Euphydryas</taxon>
    </lineage>
</organism>
<keyword evidence="3" id="KW-1185">Reference proteome</keyword>
<evidence type="ECO:0000313" key="3">
    <source>
        <dbReference type="Proteomes" id="UP001153954"/>
    </source>
</evidence>
<evidence type="ECO:0000256" key="1">
    <source>
        <dbReference type="SAM" id="MobiDB-lite"/>
    </source>
</evidence>
<name>A0AAU9TXY3_EUPED</name>
<reference evidence="2" key="1">
    <citation type="submission" date="2022-03" db="EMBL/GenBank/DDBJ databases">
        <authorList>
            <person name="Tunstrom K."/>
        </authorList>
    </citation>
    <scope>NUCLEOTIDE SEQUENCE</scope>
</reference>